<evidence type="ECO:0000256" key="8">
    <source>
        <dbReference type="ARBA" id="ARBA00035387"/>
    </source>
</evidence>
<dbReference type="GO" id="GO:0006412">
    <property type="term" value="P:translation"/>
    <property type="evidence" value="ECO:0007669"/>
    <property type="project" value="InterPro"/>
</dbReference>
<dbReference type="Gene3D" id="3.40.1370.10">
    <property type="match status" value="1"/>
</dbReference>
<dbReference type="InterPro" id="IPR013005">
    <property type="entry name" value="Ribosomal_uL4-like"/>
</dbReference>
<name>A0A4D6WU04_9FLOR</name>
<reference evidence="10" key="2">
    <citation type="submission" date="2019-04" db="EMBL/GenBank/DDBJ databases">
        <authorList>
            <person name="Pasella M."/>
        </authorList>
    </citation>
    <scope>NUCLEOTIDE SEQUENCE</scope>
    <source>
        <strain evidence="10">25966_8</strain>
    </source>
</reference>
<sequence>MTNHSYFNINKSPDKQMYIIHRAIKEQLQQRRQGSANTKTKSDVRGGGKKPWKQKEHGRARAGSIRSPLWKGGGVIFGPKPKKYSNKINKKEKKLALKSLLNNKEKQMIIVNQFCNSLIVPNTKLVITELKKLDIQIKLNNILIITEQINQNLYLSARNITKLQLINANNVNLLAIIKSNKIIITSNALKIMQTIYND</sequence>
<keyword evidence="10" id="KW-0934">Plastid</keyword>
<geneLocation type="plastid" evidence="10"/>
<dbReference type="PANTHER" id="PTHR10746:SF17">
    <property type="entry name" value="LARGE RIBOSOMAL SUBUNIT PROTEIN UL4C"/>
    <property type="match status" value="1"/>
</dbReference>
<evidence type="ECO:0000256" key="6">
    <source>
        <dbReference type="ARBA" id="ARBA00023274"/>
    </source>
</evidence>
<evidence type="ECO:0000256" key="2">
    <source>
        <dbReference type="ARBA" id="ARBA00010528"/>
    </source>
</evidence>
<protein>
    <recommendedName>
        <fullName evidence="7">Large ribosomal subunit protein uL4c</fullName>
    </recommendedName>
    <alternativeName>
        <fullName evidence="8">50S ribosomal protein L4, chloroplastic</fullName>
    </alternativeName>
</protein>
<dbReference type="GO" id="GO:1990904">
    <property type="term" value="C:ribonucleoprotein complex"/>
    <property type="evidence" value="ECO:0007669"/>
    <property type="project" value="UniProtKB-KW"/>
</dbReference>
<dbReference type="GO" id="GO:0003735">
    <property type="term" value="F:structural constituent of ribosome"/>
    <property type="evidence" value="ECO:0007669"/>
    <property type="project" value="InterPro"/>
</dbReference>
<comment type="similarity">
    <text evidence="2">Belongs to the universal ribosomal protein uL4 family.</text>
</comment>
<gene>
    <name evidence="10" type="primary">rpl4</name>
</gene>
<dbReference type="GO" id="GO:0019843">
    <property type="term" value="F:rRNA binding"/>
    <property type="evidence" value="ECO:0007669"/>
    <property type="project" value="UniProtKB-KW"/>
</dbReference>
<evidence type="ECO:0000256" key="3">
    <source>
        <dbReference type="ARBA" id="ARBA00022730"/>
    </source>
</evidence>
<dbReference type="EMBL" id="MK814667">
    <property type="protein sequence ID" value="QCI06923.1"/>
    <property type="molecule type" value="Genomic_DNA"/>
</dbReference>
<dbReference type="HAMAP" id="MF_01328_B">
    <property type="entry name" value="Ribosomal_uL4_B"/>
    <property type="match status" value="1"/>
</dbReference>
<dbReference type="InterPro" id="IPR002136">
    <property type="entry name" value="Ribosomal_uL4"/>
</dbReference>
<evidence type="ECO:0000256" key="7">
    <source>
        <dbReference type="ARBA" id="ARBA00035208"/>
    </source>
</evidence>
<feature type="compositionally biased region" description="Polar residues" evidence="9">
    <location>
        <begin position="30"/>
        <end position="39"/>
    </location>
</feature>
<comment type="function">
    <text evidence="1">Probably binds the 23S rRNA.</text>
</comment>
<reference evidence="10" key="1">
    <citation type="journal article" date="2019" name="Mol. Phylogenet. Evol.">
        <title>Morphological evolution and classification of the red algal order Ceramiales inferred using plastid phylogenomics.</title>
        <authorList>
            <person name="Diaz-Tapia P."/>
            <person name="Pasella M.M."/>
            <person name="Verbruggen H."/>
            <person name="Maggs C.A."/>
        </authorList>
    </citation>
    <scope>NUCLEOTIDE SEQUENCE</scope>
    <source>
        <strain evidence="10">25966_8</strain>
    </source>
</reference>
<evidence type="ECO:0000256" key="4">
    <source>
        <dbReference type="ARBA" id="ARBA00022884"/>
    </source>
</evidence>
<dbReference type="GO" id="GO:0005840">
    <property type="term" value="C:ribosome"/>
    <property type="evidence" value="ECO:0007669"/>
    <property type="project" value="UniProtKB-KW"/>
</dbReference>
<proteinExistence type="inferred from homology"/>
<dbReference type="Pfam" id="PF00573">
    <property type="entry name" value="Ribosomal_L4"/>
    <property type="match status" value="1"/>
</dbReference>
<keyword evidence="6" id="KW-0687">Ribonucleoprotein</keyword>
<feature type="region of interest" description="Disordered" evidence="9">
    <location>
        <begin position="28"/>
        <end position="63"/>
    </location>
</feature>
<dbReference type="InterPro" id="IPR023574">
    <property type="entry name" value="Ribosomal_uL4_dom_sf"/>
</dbReference>
<evidence type="ECO:0000313" key="10">
    <source>
        <dbReference type="EMBL" id="QCI06923.1"/>
    </source>
</evidence>
<evidence type="ECO:0000256" key="5">
    <source>
        <dbReference type="ARBA" id="ARBA00022980"/>
    </source>
</evidence>
<keyword evidence="5 10" id="KW-0689">Ribosomal protein</keyword>
<evidence type="ECO:0000256" key="1">
    <source>
        <dbReference type="ARBA" id="ARBA00004083"/>
    </source>
</evidence>
<evidence type="ECO:0000256" key="9">
    <source>
        <dbReference type="SAM" id="MobiDB-lite"/>
    </source>
</evidence>
<keyword evidence="4" id="KW-0694">RNA-binding</keyword>
<dbReference type="AlphaFoldDB" id="A0A4D6WU04"/>
<accession>A0A4D6WU04</accession>
<dbReference type="SUPFAM" id="SSF52166">
    <property type="entry name" value="Ribosomal protein L4"/>
    <property type="match status" value="1"/>
</dbReference>
<dbReference type="NCBIfam" id="TIGR03953">
    <property type="entry name" value="rplD_bact"/>
    <property type="match status" value="1"/>
</dbReference>
<organism evidence="10">
    <name type="scientific">Halydictyon mirabile</name>
    <dbReference type="NCBI Taxonomy" id="189652"/>
    <lineage>
        <taxon>Eukaryota</taxon>
        <taxon>Rhodophyta</taxon>
        <taxon>Florideophyceae</taxon>
        <taxon>Rhodymeniophycidae</taxon>
        <taxon>Ceramiales</taxon>
        <taxon>Dasyaceae</taxon>
        <taxon>Halydictyon</taxon>
    </lineage>
</organism>
<dbReference type="PANTHER" id="PTHR10746">
    <property type="entry name" value="50S RIBOSOMAL PROTEIN L4"/>
    <property type="match status" value="1"/>
</dbReference>
<keyword evidence="3" id="KW-0699">rRNA-binding</keyword>